<gene>
    <name evidence="1" type="ORF">WA026_002273</name>
</gene>
<sequence>MDKKAAKESGKVPDGLAERWDKAITRDGQDDTALQLLPDCREINIYTRLTDGHLDNEEVRGPNGPGRATLRQIAISRMRLLSFLLIEWKVIDVSSSADYNWLFCCHDASNEKRHKSITFRRQKIRHYY</sequence>
<dbReference type="AlphaFoldDB" id="A0AAW1TT23"/>
<protein>
    <submittedName>
        <fullName evidence="1">Uncharacterized protein</fullName>
    </submittedName>
</protein>
<dbReference type="Proteomes" id="UP001431783">
    <property type="component" value="Unassembled WGS sequence"/>
</dbReference>
<comment type="caution">
    <text evidence="1">The sequence shown here is derived from an EMBL/GenBank/DDBJ whole genome shotgun (WGS) entry which is preliminary data.</text>
</comment>
<dbReference type="EMBL" id="JARQZJ010000031">
    <property type="protein sequence ID" value="KAK9873919.1"/>
    <property type="molecule type" value="Genomic_DNA"/>
</dbReference>
<keyword evidence="2" id="KW-1185">Reference proteome</keyword>
<organism evidence="1 2">
    <name type="scientific">Henosepilachna vigintioctopunctata</name>
    <dbReference type="NCBI Taxonomy" id="420089"/>
    <lineage>
        <taxon>Eukaryota</taxon>
        <taxon>Metazoa</taxon>
        <taxon>Ecdysozoa</taxon>
        <taxon>Arthropoda</taxon>
        <taxon>Hexapoda</taxon>
        <taxon>Insecta</taxon>
        <taxon>Pterygota</taxon>
        <taxon>Neoptera</taxon>
        <taxon>Endopterygota</taxon>
        <taxon>Coleoptera</taxon>
        <taxon>Polyphaga</taxon>
        <taxon>Cucujiformia</taxon>
        <taxon>Coccinelloidea</taxon>
        <taxon>Coccinellidae</taxon>
        <taxon>Epilachninae</taxon>
        <taxon>Epilachnini</taxon>
        <taxon>Henosepilachna</taxon>
    </lineage>
</organism>
<reference evidence="1 2" key="1">
    <citation type="submission" date="2023-03" db="EMBL/GenBank/DDBJ databases">
        <title>Genome insight into feeding habits of ladybird beetles.</title>
        <authorList>
            <person name="Li H.-S."/>
            <person name="Huang Y.-H."/>
            <person name="Pang H."/>
        </authorList>
    </citation>
    <scope>NUCLEOTIDE SEQUENCE [LARGE SCALE GENOMIC DNA]</scope>
    <source>
        <strain evidence="1">SYSU_2023b</strain>
        <tissue evidence="1">Whole body</tissue>
    </source>
</reference>
<evidence type="ECO:0000313" key="1">
    <source>
        <dbReference type="EMBL" id="KAK9873919.1"/>
    </source>
</evidence>
<name>A0AAW1TT23_9CUCU</name>
<proteinExistence type="predicted"/>
<evidence type="ECO:0000313" key="2">
    <source>
        <dbReference type="Proteomes" id="UP001431783"/>
    </source>
</evidence>
<accession>A0AAW1TT23</accession>